<dbReference type="EMBL" id="CAJGYM010000021">
    <property type="protein sequence ID" value="CAD6191527.1"/>
    <property type="molecule type" value="Genomic_DNA"/>
</dbReference>
<keyword evidence="2" id="KW-1185">Reference proteome</keyword>
<dbReference type="AlphaFoldDB" id="A0A8S1H8C6"/>
<dbReference type="OrthoDB" id="5861610at2759"/>
<sequence>MATDVVQEERAVEELANKLESTNLYQDYKIIPELSEEEQKLLDEEIAKRPKTNMPQAVDFPLHDIVKELKLDQPQESDPEFYEDLKTQPATIYLEMKDVPDAIGKKYVPDLARRFVETERRIKTMERMLQALPRPDRSLEDDRFEILTEVLDKACQGLEIWETHCERNIPIGKRLYLEGQLVHLINSKFDIIEKICKEFHKLKDKRDEVNNEREWLRYEIRHCDMMFTEIHERLLKSYIGMEW</sequence>
<comment type="caution">
    <text evidence="1">The sequence shown here is derived from an EMBL/GenBank/DDBJ whole genome shotgun (WGS) entry which is preliminary data.</text>
</comment>
<accession>A0A8S1H8C6</accession>
<proteinExistence type="predicted"/>
<protein>
    <submittedName>
        <fullName evidence="1">Uncharacterized protein</fullName>
    </submittedName>
</protein>
<dbReference type="Proteomes" id="UP000835052">
    <property type="component" value="Unassembled WGS sequence"/>
</dbReference>
<evidence type="ECO:0000313" key="1">
    <source>
        <dbReference type="EMBL" id="CAD6191527.1"/>
    </source>
</evidence>
<organism evidence="1 2">
    <name type="scientific">Caenorhabditis auriculariae</name>
    <dbReference type="NCBI Taxonomy" id="2777116"/>
    <lineage>
        <taxon>Eukaryota</taxon>
        <taxon>Metazoa</taxon>
        <taxon>Ecdysozoa</taxon>
        <taxon>Nematoda</taxon>
        <taxon>Chromadorea</taxon>
        <taxon>Rhabditida</taxon>
        <taxon>Rhabditina</taxon>
        <taxon>Rhabditomorpha</taxon>
        <taxon>Rhabditoidea</taxon>
        <taxon>Rhabditidae</taxon>
        <taxon>Peloderinae</taxon>
        <taxon>Caenorhabditis</taxon>
    </lineage>
</organism>
<evidence type="ECO:0000313" key="2">
    <source>
        <dbReference type="Proteomes" id="UP000835052"/>
    </source>
</evidence>
<reference evidence="1" key="1">
    <citation type="submission" date="2020-10" db="EMBL/GenBank/DDBJ databases">
        <authorList>
            <person name="Kikuchi T."/>
        </authorList>
    </citation>
    <scope>NUCLEOTIDE SEQUENCE</scope>
    <source>
        <strain evidence="1">NKZ352</strain>
    </source>
</reference>
<gene>
    <name evidence="1" type="ORF">CAUJ_LOCUS7446</name>
</gene>
<name>A0A8S1H8C6_9PELO</name>